<dbReference type="InterPro" id="IPR015424">
    <property type="entry name" value="PyrdxlP-dep_Trfase"/>
</dbReference>
<keyword evidence="4" id="KW-0663">Pyridoxal phosphate</keyword>
<dbReference type="Pfam" id="PF01276">
    <property type="entry name" value="OKR_DC_1"/>
    <property type="match status" value="1"/>
</dbReference>
<keyword evidence="8" id="KW-0808">Transferase</keyword>
<evidence type="ECO:0000256" key="3">
    <source>
        <dbReference type="ARBA" id="ARBA00022793"/>
    </source>
</evidence>
<keyword evidence="3" id="KW-0210">Decarboxylase</keyword>
<dbReference type="SUPFAM" id="SSF55904">
    <property type="entry name" value="Ornithine decarboxylase C-terminal domain"/>
    <property type="match status" value="1"/>
</dbReference>
<evidence type="ECO:0000259" key="7">
    <source>
        <dbReference type="Pfam" id="PF03711"/>
    </source>
</evidence>
<comment type="caution">
    <text evidence="8">The sequence shown here is derived from an EMBL/GenBank/DDBJ whole genome shotgun (WGS) entry which is preliminary data.</text>
</comment>
<feature type="domain" description="Orn/Lys/Arg decarboxylases family 1 pyridoxal-P attachment site" evidence="6">
    <location>
        <begin position="6"/>
        <end position="309"/>
    </location>
</feature>
<proteinExistence type="inferred from homology"/>
<evidence type="ECO:0000256" key="1">
    <source>
        <dbReference type="ARBA" id="ARBA00001933"/>
    </source>
</evidence>
<gene>
    <name evidence="8" type="ORF">WAK64_21610</name>
</gene>
<comment type="cofactor">
    <cofactor evidence="1">
        <name>pyridoxal 5'-phosphate</name>
        <dbReference type="ChEBI" id="CHEBI:597326"/>
    </cofactor>
</comment>
<dbReference type="InterPro" id="IPR000310">
    <property type="entry name" value="Orn/Lys/Arg_deCO2ase_major_dom"/>
</dbReference>
<sequence>MNQKLTPLYTALKNHVRKKSYSFHVPGHKNGEVGWNNEAFRSFLPYDVTELSGLDDLHAPEDVIKNAESLLSDYYKTSESYFLVGGSTVGNLAMILATCNENDTVFVQRNCHKSVLNGLKLANVNPIFLDPEWDEHTQSPGGVSVSTLKNALSTYDGVKACIFTYPTYYGVTYSLESLIEVAHEKNIVVLVDEAHGPHLRSECLPLLSAIQLGADIVVHSAHKILPAMTMGSFLHINSDRVSVEAVKTYLSVLQSSSPSYPIMASLDIARKFIASFKEVDWRYTMEERQAFLEVLQSMEGMEVIECNDPIKLLLRPINTTGYALQKALEQFNIFPELADPYQVLLMVPLLRHTEESYLRKAAEVLKNLPAINVPHAVGRTSSTNADKIKALSISYREAKVRRKTLVNLENTAGKVSAEMVIPYPPGIPLFMEGETISEAALQQLRLLIKQGAHFQGNHKLEHGKLYVYD</sequence>
<evidence type="ECO:0000313" key="8">
    <source>
        <dbReference type="EMBL" id="MEI5909599.1"/>
    </source>
</evidence>
<dbReference type="Pfam" id="PF03711">
    <property type="entry name" value="OKR_DC_1_C"/>
    <property type="match status" value="1"/>
</dbReference>
<dbReference type="InterPro" id="IPR008286">
    <property type="entry name" value="Prn/Lys/Arg_de-COase_C"/>
</dbReference>
<dbReference type="InterPro" id="IPR036633">
    <property type="entry name" value="Prn/Lys/Arg_de-COase_C_sf"/>
</dbReference>
<keyword evidence="5" id="KW-0456">Lyase</keyword>
<feature type="domain" description="Orn/Lys/Arg decarboxylase C-terminal" evidence="7">
    <location>
        <begin position="394"/>
        <end position="462"/>
    </location>
</feature>
<protein>
    <submittedName>
        <fullName evidence="8">Aminotransferase class I/II-fold pyridoxal phosphate-dependent enzyme</fullName>
    </submittedName>
</protein>
<organism evidence="8 9">
    <name type="scientific">Bacillus spongiae</name>
    <dbReference type="NCBI Taxonomy" id="2683610"/>
    <lineage>
        <taxon>Bacteria</taxon>
        <taxon>Bacillati</taxon>
        <taxon>Bacillota</taxon>
        <taxon>Bacilli</taxon>
        <taxon>Bacillales</taxon>
        <taxon>Bacillaceae</taxon>
        <taxon>Bacillus</taxon>
    </lineage>
</organism>
<evidence type="ECO:0000256" key="4">
    <source>
        <dbReference type="ARBA" id="ARBA00022898"/>
    </source>
</evidence>
<reference evidence="8 9" key="1">
    <citation type="journal article" date="2018" name="J. Microbiol.">
        <title>Bacillus spongiae sp. nov., isolated from sponge of Jeju Island.</title>
        <authorList>
            <person name="Lee G.E."/>
            <person name="Im W.T."/>
            <person name="Park J.S."/>
        </authorList>
    </citation>
    <scope>NUCLEOTIDE SEQUENCE [LARGE SCALE GENOMIC DNA]</scope>
    <source>
        <strain evidence="8 9">135PIL107-10</strain>
    </source>
</reference>
<dbReference type="Gene3D" id="3.40.640.10">
    <property type="entry name" value="Type I PLP-dependent aspartate aminotransferase-like (Major domain)"/>
    <property type="match status" value="1"/>
</dbReference>
<dbReference type="EMBL" id="JBBAXC010000032">
    <property type="protein sequence ID" value="MEI5909599.1"/>
    <property type="molecule type" value="Genomic_DNA"/>
</dbReference>
<dbReference type="SUPFAM" id="SSF53383">
    <property type="entry name" value="PLP-dependent transferases"/>
    <property type="match status" value="1"/>
</dbReference>
<evidence type="ECO:0000256" key="5">
    <source>
        <dbReference type="ARBA" id="ARBA00023239"/>
    </source>
</evidence>
<dbReference type="RefSeq" id="WP_336589043.1">
    <property type="nucleotide sequence ID" value="NZ_JBBAXC010000032.1"/>
</dbReference>
<accession>A0ABU8HKE2</accession>
<name>A0ABU8HKE2_9BACI</name>
<dbReference type="GO" id="GO:0008483">
    <property type="term" value="F:transaminase activity"/>
    <property type="evidence" value="ECO:0007669"/>
    <property type="project" value="UniProtKB-KW"/>
</dbReference>
<dbReference type="Proteomes" id="UP001312865">
    <property type="component" value="Unassembled WGS sequence"/>
</dbReference>
<dbReference type="PANTHER" id="PTHR43277">
    <property type="entry name" value="ARGININE DECARBOXYLASE"/>
    <property type="match status" value="1"/>
</dbReference>
<keyword evidence="9" id="KW-1185">Reference proteome</keyword>
<evidence type="ECO:0000256" key="2">
    <source>
        <dbReference type="ARBA" id="ARBA00010671"/>
    </source>
</evidence>
<dbReference type="InterPro" id="IPR052357">
    <property type="entry name" value="Orn_Lys_Arg_decarboxylase-I"/>
</dbReference>
<dbReference type="InterPro" id="IPR015421">
    <property type="entry name" value="PyrdxlP-dep_Trfase_major"/>
</dbReference>
<evidence type="ECO:0000313" key="9">
    <source>
        <dbReference type="Proteomes" id="UP001312865"/>
    </source>
</evidence>
<keyword evidence="8" id="KW-0032">Aminotransferase</keyword>
<comment type="similarity">
    <text evidence="2">Belongs to the Orn/Lys/Arg decarboxylase class-I family.</text>
</comment>
<dbReference type="PANTHER" id="PTHR43277:SF3">
    <property type="entry name" value="DECARBOXYLASE, PUTATIVE-RELATED"/>
    <property type="match status" value="1"/>
</dbReference>
<evidence type="ECO:0000259" key="6">
    <source>
        <dbReference type="Pfam" id="PF01276"/>
    </source>
</evidence>
<dbReference type="Gene3D" id="3.90.100.10">
    <property type="entry name" value="Orn/Lys/Arg decarboxylase, C-terminal domain"/>
    <property type="match status" value="1"/>
</dbReference>